<evidence type="ECO:0000313" key="2">
    <source>
        <dbReference type="EMBL" id="RPD58253.1"/>
    </source>
</evidence>
<dbReference type="EMBL" id="ML122276">
    <property type="protein sequence ID" value="RPD58253.1"/>
    <property type="molecule type" value="Genomic_DNA"/>
</dbReference>
<evidence type="ECO:0000313" key="3">
    <source>
        <dbReference type="Proteomes" id="UP000313359"/>
    </source>
</evidence>
<keyword evidence="3" id="KW-1185">Reference proteome</keyword>
<organism evidence="2 3">
    <name type="scientific">Lentinus tigrinus ALCF2SS1-6</name>
    <dbReference type="NCBI Taxonomy" id="1328759"/>
    <lineage>
        <taxon>Eukaryota</taxon>
        <taxon>Fungi</taxon>
        <taxon>Dikarya</taxon>
        <taxon>Basidiomycota</taxon>
        <taxon>Agaricomycotina</taxon>
        <taxon>Agaricomycetes</taxon>
        <taxon>Polyporales</taxon>
        <taxon>Polyporaceae</taxon>
        <taxon>Lentinus</taxon>
    </lineage>
</organism>
<reference evidence="2" key="1">
    <citation type="journal article" date="2018" name="Genome Biol. Evol.">
        <title>Genomics and development of Lentinus tigrinus, a white-rot wood-decaying mushroom with dimorphic fruiting bodies.</title>
        <authorList>
            <person name="Wu B."/>
            <person name="Xu Z."/>
            <person name="Knudson A."/>
            <person name="Carlson A."/>
            <person name="Chen N."/>
            <person name="Kovaka S."/>
            <person name="LaButti K."/>
            <person name="Lipzen A."/>
            <person name="Pennachio C."/>
            <person name="Riley R."/>
            <person name="Schakwitz W."/>
            <person name="Umezawa K."/>
            <person name="Ohm R.A."/>
            <person name="Grigoriev I.V."/>
            <person name="Nagy L.G."/>
            <person name="Gibbons J."/>
            <person name="Hibbett D."/>
        </authorList>
    </citation>
    <scope>NUCLEOTIDE SEQUENCE [LARGE SCALE GENOMIC DNA]</scope>
    <source>
        <strain evidence="2">ALCF2SS1-6</strain>
    </source>
</reference>
<evidence type="ECO:0000259" key="1">
    <source>
        <dbReference type="Pfam" id="PF20151"/>
    </source>
</evidence>
<sequence>MSSAAFVQGFLINNYCECAAATLLFFEYFVHLAQEIDLFWKERLTGASVLFLSNRYLSLLNQILLVFPSPTSEKLFILRFHLSDDWPAALLSMGSIFRLTRIGAVSAPWQMAHRDARPPIVFRAYRDQLRRLSLGELRCNTDNWMLRILALLNVLHLLFTMLSIAVEALADVSLVTIFTEPITSILVSRFLLDLQKVNRYRANPQLSSVSIGQGSLHFANSRVIGSLGESLPPPGDTSLEDARLAAEDVSEDLEHGGDKVGQDPPETNAIVVELKLRSTPLSCNSSPPSPRLPLRHRWHRTQPRATILSALSSPPPDILHGVHTPPEVPPSMNLPHHLLALLRRRISACPACLRLALTPSPGVLANAHVLPISDEDDWTR</sequence>
<dbReference type="Proteomes" id="UP000313359">
    <property type="component" value="Unassembled WGS sequence"/>
</dbReference>
<dbReference type="AlphaFoldDB" id="A0A5C2S3Q5"/>
<name>A0A5C2S3Q5_9APHY</name>
<dbReference type="InterPro" id="IPR045340">
    <property type="entry name" value="DUF6533"/>
</dbReference>
<protein>
    <recommendedName>
        <fullName evidence="1">DUF6533 domain-containing protein</fullName>
    </recommendedName>
</protein>
<gene>
    <name evidence="2" type="ORF">L227DRAFT_613011</name>
</gene>
<dbReference type="Pfam" id="PF20151">
    <property type="entry name" value="DUF6533"/>
    <property type="match status" value="1"/>
</dbReference>
<dbReference type="OrthoDB" id="2745134at2759"/>
<feature type="domain" description="DUF6533" evidence="1">
    <location>
        <begin position="15"/>
        <end position="60"/>
    </location>
</feature>
<proteinExistence type="predicted"/>
<accession>A0A5C2S3Q5</accession>